<dbReference type="EMBL" id="CATQJL010000001">
    <property type="protein sequence ID" value="CAJ0590779.1"/>
    <property type="molecule type" value="Genomic_DNA"/>
</dbReference>
<comment type="caution">
    <text evidence="1">The sequence shown here is derived from an EMBL/GenBank/DDBJ whole genome shotgun (WGS) entry which is preliminary data.</text>
</comment>
<dbReference type="AlphaFoldDB" id="A0AA36DQH6"/>
<sequence length="72" mass="8361">MHCSRCHACYQNDPSFDFFVFRIRTLSRQGRETKLGCNKLQIAGIALKKWFLCSNGGHSRLDASWRGRRNNV</sequence>
<evidence type="ECO:0000313" key="1">
    <source>
        <dbReference type="EMBL" id="CAJ0590779.1"/>
    </source>
</evidence>
<name>A0AA36DQH6_CYLNA</name>
<evidence type="ECO:0000313" key="2">
    <source>
        <dbReference type="Proteomes" id="UP001176961"/>
    </source>
</evidence>
<reference evidence="1" key="1">
    <citation type="submission" date="2023-07" db="EMBL/GenBank/DDBJ databases">
        <authorList>
            <consortium name="CYATHOMIX"/>
        </authorList>
    </citation>
    <scope>NUCLEOTIDE SEQUENCE</scope>
    <source>
        <strain evidence="1">N/A</strain>
    </source>
</reference>
<dbReference type="Proteomes" id="UP001176961">
    <property type="component" value="Unassembled WGS sequence"/>
</dbReference>
<proteinExistence type="predicted"/>
<protein>
    <submittedName>
        <fullName evidence="1">Uncharacterized protein</fullName>
    </submittedName>
</protein>
<gene>
    <name evidence="1" type="ORF">CYNAS_LOCUS2762</name>
</gene>
<keyword evidence="2" id="KW-1185">Reference proteome</keyword>
<organism evidence="1 2">
    <name type="scientific">Cylicocyclus nassatus</name>
    <name type="common">Nematode worm</name>
    <dbReference type="NCBI Taxonomy" id="53992"/>
    <lineage>
        <taxon>Eukaryota</taxon>
        <taxon>Metazoa</taxon>
        <taxon>Ecdysozoa</taxon>
        <taxon>Nematoda</taxon>
        <taxon>Chromadorea</taxon>
        <taxon>Rhabditida</taxon>
        <taxon>Rhabditina</taxon>
        <taxon>Rhabditomorpha</taxon>
        <taxon>Strongyloidea</taxon>
        <taxon>Strongylidae</taxon>
        <taxon>Cylicocyclus</taxon>
    </lineage>
</organism>
<accession>A0AA36DQH6</accession>